<comment type="caution">
    <text evidence="1">The sequence shown here is derived from an EMBL/GenBank/DDBJ whole genome shotgun (WGS) entry which is preliminary data.</text>
</comment>
<evidence type="ECO:0000313" key="2">
    <source>
        <dbReference type="Proteomes" id="UP001198182"/>
    </source>
</evidence>
<keyword evidence="2" id="KW-1185">Reference proteome</keyword>
<dbReference type="EMBL" id="JAJEQR010000022">
    <property type="protein sequence ID" value="MCC2231132.1"/>
    <property type="molecule type" value="Genomic_DNA"/>
</dbReference>
<gene>
    <name evidence="1" type="ORF">LKD81_08990</name>
</gene>
<protein>
    <submittedName>
        <fullName evidence="1">Uncharacterized protein</fullName>
    </submittedName>
</protein>
<evidence type="ECO:0000313" key="1">
    <source>
        <dbReference type="EMBL" id="MCC2231132.1"/>
    </source>
</evidence>
<accession>A0AAE3EAM7</accession>
<proteinExistence type="predicted"/>
<organism evidence="1 2">
    <name type="scientific">Hominifimenecus microfluidus</name>
    <dbReference type="NCBI Taxonomy" id="2885348"/>
    <lineage>
        <taxon>Bacteria</taxon>
        <taxon>Bacillati</taxon>
        <taxon>Bacillota</taxon>
        <taxon>Clostridia</taxon>
        <taxon>Lachnospirales</taxon>
        <taxon>Lachnospiraceae</taxon>
        <taxon>Hominifimenecus</taxon>
    </lineage>
</organism>
<sequence length="60" mass="7035">MNRLTHERCSGIKPGYWSPQRKEILIDRLGQYEDTGLTPAEILELKSRHRELVKAVEESR</sequence>
<name>A0AAE3EAM7_9FIRM</name>
<dbReference type="Proteomes" id="UP001198182">
    <property type="component" value="Unassembled WGS sequence"/>
</dbReference>
<reference evidence="1" key="1">
    <citation type="submission" date="2021-10" db="EMBL/GenBank/DDBJ databases">
        <title>Anaerobic single-cell dispensing facilitates the cultivation of human gut bacteria.</title>
        <authorList>
            <person name="Afrizal A."/>
        </authorList>
    </citation>
    <scope>NUCLEOTIDE SEQUENCE</scope>
    <source>
        <strain evidence="1">CLA-AA-H215</strain>
    </source>
</reference>
<dbReference type="AlphaFoldDB" id="A0AAE3EAM7"/>
<dbReference type="RefSeq" id="WP_308453653.1">
    <property type="nucleotide sequence ID" value="NZ_JAJEQR010000022.1"/>
</dbReference>